<evidence type="ECO:0000256" key="3">
    <source>
        <dbReference type="ARBA" id="ARBA00012856"/>
    </source>
</evidence>
<keyword evidence="5 8" id="KW-0521">NADP</keyword>
<dbReference type="RefSeq" id="WP_133552273.1">
    <property type="nucleotide sequence ID" value="NZ_SNYF01000005.1"/>
</dbReference>
<dbReference type="GO" id="GO:0046654">
    <property type="term" value="P:tetrahydrofolate biosynthetic process"/>
    <property type="evidence" value="ECO:0007669"/>
    <property type="project" value="UniProtKB-UniPathway"/>
</dbReference>
<dbReference type="PIRSF" id="PIRSF000194">
    <property type="entry name" value="DHFR"/>
    <property type="match status" value="1"/>
</dbReference>
<dbReference type="FunFam" id="3.40.430.10:FF:000001">
    <property type="entry name" value="Dihydrofolate reductase"/>
    <property type="match status" value="1"/>
</dbReference>
<dbReference type="InterPro" id="IPR012259">
    <property type="entry name" value="DHFR"/>
</dbReference>
<evidence type="ECO:0000313" key="10">
    <source>
        <dbReference type="EMBL" id="TDQ18662.1"/>
    </source>
</evidence>
<dbReference type="GO" id="GO:0070401">
    <property type="term" value="F:NADP+ binding"/>
    <property type="evidence" value="ECO:0007669"/>
    <property type="project" value="UniProtKB-ARBA"/>
</dbReference>
<dbReference type="EMBL" id="SNYF01000005">
    <property type="protein sequence ID" value="TDQ18662.1"/>
    <property type="molecule type" value="Genomic_DNA"/>
</dbReference>
<proteinExistence type="inferred from homology"/>
<dbReference type="UniPathway" id="UPA00077">
    <property type="reaction ID" value="UER00158"/>
</dbReference>
<dbReference type="GO" id="GO:0006730">
    <property type="term" value="P:one-carbon metabolic process"/>
    <property type="evidence" value="ECO:0007669"/>
    <property type="project" value="UniProtKB-KW"/>
</dbReference>
<dbReference type="GO" id="GO:0004146">
    <property type="term" value="F:dihydrofolate reductase activity"/>
    <property type="evidence" value="ECO:0007669"/>
    <property type="project" value="UniProtKB-EC"/>
</dbReference>
<evidence type="ECO:0000259" key="9">
    <source>
        <dbReference type="PROSITE" id="PS51330"/>
    </source>
</evidence>
<keyword evidence="6 8" id="KW-0560">Oxidoreductase</keyword>
<dbReference type="InterPro" id="IPR024072">
    <property type="entry name" value="DHFR-like_dom_sf"/>
</dbReference>
<evidence type="ECO:0000256" key="7">
    <source>
        <dbReference type="ARBA" id="ARBA00025067"/>
    </source>
</evidence>
<dbReference type="PANTHER" id="PTHR48069:SF3">
    <property type="entry name" value="DIHYDROFOLATE REDUCTASE"/>
    <property type="match status" value="1"/>
</dbReference>
<comment type="function">
    <text evidence="7 8">Key enzyme in folate metabolism. Catalyzes an essential reaction for de novo glycine and purine synthesis, and for DNA precursor synthesis.</text>
</comment>
<dbReference type="EC" id="1.5.1.3" evidence="3 8"/>
<comment type="pathway">
    <text evidence="1 8">Cofactor biosynthesis; tetrahydrofolate biosynthesis; 5,6,7,8-tetrahydrofolate from 7,8-dihydrofolate: step 1/1.</text>
</comment>
<feature type="domain" description="DHFR" evidence="9">
    <location>
        <begin position="2"/>
        <end position="163"/>
    </location>
</feature>
<organism evidence="10 11">
    <name type="scientific">Algoriphagus boseongensis</name>
    <dbReference type="NCBI Taxonomy" id="1442587"/>
    <lineage>
        <taxon>Bacteria</taxon>
        <taxon>Pseudomonadati</taxon>
        <taxon>Bacteroidota</taxon>
        <taxon>Cytophagia</taxon>
        <taxon>Cytophagales</taxon>
        <taxon>Cyclobacteriaceae</taxon>
        <taxon>Algoriphagus</taxon>
    </lineage>
</organism>
<dbReference type="PRINTS" id="PR00070">
    <property type="entry name" value="DHFR"/>
</dbReference>
<sequence>MKIILIAAVAENRVIGKDNQLIWKLSADLKRFKNLTSGHYILMGRKTFESLGRPLPNRTHLIITRNPDFETLEGHYSFRTIEDAIIFCNKIEVEKLFIIGGGEIYRQTIDLADELEITEVNTEPEGDTFFPEIKDSLWIETYREEFPADEKNEFDYAFVTYEKK</sequence>
<dbReference type="InterPro" id="IPR001796">
    <property type="entry name" value="DHFR_dom"/>
</dbReference>
<comment type="caution">
    <text evidence="10">The sequence shown here is derived from an EMBL/GenBank/DDBJ whole genome shotgun (WGS) entry which is preliminary data.</text>
</comment>
<accession>A0A4R6T9T9</accession>
<protein>
    <recommendedName>
        <fullName evidence="3 8">Dihydrofolate reductase</fullName>
        <ecNumber evidence="3 8">1.5.1.3</ecNumber>
    </recommendedName>
</protein>
<dbReference type="PROSITE" id="PS51330">
    <property type="entry name" value="DHFR_2"/>
    <property type="match status" value="1"/>
</dbReference>
<dbReference type="Pfam" id="PF00186">
    <property type="entry name" value="DHFR_1"/>
    <property type="match status" value="1"/>
</dbReference>
<gene>
    <name evidence="10" type="ORF">DFQ04_0467</name>
</gene>
<dbReference type="CDD" id="cd00209">
    <property type="entry name" value="DHFR"/>
    <property type="match status" value="1"/>
</dbReference>
<evidence type="ECO:0000256" key="4">
    <source>
        <dbReference type="ARBA" id="ARBA00022563"/>
    </source>
</evidence>
<dbReference type="SUPFAM" id="SSF53597">
    <property type="entry name" value="Dihydrofolate reductase-like"/>
    <property type="match status" value="1"/>
</dbReference>
<dbReference type="AlphaFoldDB" id="A0A4R6T9T9"/>
<evidence type="ECO:0000256" key="1">
    <source>
        <dbReference type="ARBA" id="ARBA00004903"/>
    </source>
</evidence>
<dbReference type="Proteomes" id="UP000294535">
    <property type="component" value="Unassembled WGS sequence"/>
</dbReference>
<evidence type="ECO:0000256" key="6">
    <source>
        <dbReference type="ARBA" id="ARBA00023002"/>
    </source>
</evidence>
<dbReference type="OrthoDB" id="9804315at2"/>
<keyword evidence="4 8" id="KW-0554">One-carbon metabolism</keyword>
<name>A0A4R6T9T9_9BACT</name>
<dbReference type="GO" id="GO:0005829">
    <property type="term" value="C:cytosol"/>
    <property type="evidence" value="ECO:0007669"/>
    <property type="project" value="TreeGrafter"/>
</dbReference>
<evidence type="ECO:0000256" key="2">
    <source>
        <dbReference type="ARBA" id="ARBA00009539"/>
    </source>
</evidence>
<dbReference type="Gene3D" id="3.40.430.10">
    <property type="entry name" value="Dihydrofolate Reductase, subunit A"/>
    <property type="match status" value="1"/>
</dbReference>
<reference evidence="10 11" key="1">
    <citation type="submission" date="2019-03" db="EMBL/GenBank/DDBJ databases">
        <title>Genomic Encyclopedia of Type Strains, Phase III (KMG-III): the genomes of soil and plant-associated and newly described type strains.</title>
        <authorList>
            <person name="Whitman W."/>
        </authorList>
    </citation>
    <scope>NUCLEOTIDE SEQUENCE [LARGE SCALE GENOMIC DNA]</scope>
    <source>
        <strain evidence="10 11">CECT 8446</strain>
    </source>
</reference>
<dbReference type="PANTHER" id="PTHR48069">
    <property type="entry name" value="DIHYDROFOLATE REDUCTASE"/>
    <property type="match status" value="1"/>
</dbReference>
<dbReference type="GO" id="GO:0046452">
    <property type="term" value="P:dihydrofolate metabolic process"/>
    <property type="evidence" value="ECO:0007669"/>
    <property type="project" value="TreeGrafter"/>
</dbReference>
<comment type="catalytic activity">
    <reaction evidence="8">
        <text>(6S)-5,6,7,8-tetrahydrofolate + NADP(+) = 7,8-dihydrofolate + NADPH + H(+)</text>
        <dbReference type="Rhea" id="RHEA:15009"/>
        <dbReference type="ChEBI" id="CHEBI:15378"/>
        <dbReference type="ChEBI" id="CHEBI:57451"/>
        <dbReference type="ChEBI" id="CHEBI:57453"/>
        <dbReference type="ChEBI" id="CHEBI:57783"/>
        <dbReference type="ChEBI" id="CHEBI:58349"/>
        <dbReference type="EC" id="1.5.1.3"/>
    </reaction>
</comment>
<evidence type="ECO:0000313" key="11">
    <source>
        <dbReference type="Proteomes" id="UP000294535"/>
    </source>
</evidence>
<keyword evidence="11" id="KW-1185">Reference proteome</keyword>
<comment type="similarity">
    <text evidence="2 8">Belongs to the dihydrofolate reductase family.</text>
</comment>
<evidence type="ECO:0000256" key="5">
    <source>
        <dbReference type="ARBA" id="ARBA00022857"/>
    </source>
</evidence>
<dbReference type="GO" id="GO:0046655">
    <property type="term" value="P:folic acid metabolic process"/>
    <property type="evidence" value="ECO:0007669"/>
    <property type="project" value="TreeGrafter"/>
</dbReference>
<evidence type="ECO:0000256" key="8">
    <source>
        <dbReference type="PIRNR" id="PIRNR000194"/>
    </source>
</evidence>